<dbReference type="GO" id="GO:0018677">
    <property type="term" value="F:pentachlorophenol monooxygenase activity"/>
    <property type="evidence" value="ECO:0007669"/>
    <property type="project" value="UniProtKB-EC"/>
</dbReference>
<protein>
    <submittedName>
        <fullName evidence="5">FAD dependent oxidoreductase</fullName>
        <ecNumber evidence="5">1.14.13.50</ecNumber>
    </submittedName>
</protein>
<evidence type="ECO:0000256" key="3">
    <source>
        <dbReference type="ARBA" id="ARBA00022827"/>
    </source>
</evidence>
<dbReference type="AlphaFoldDB" id="A0A0W0Z0L6"/>
<dbReference type="InterPro" id="IPR002938">
    <property type="entry name" value="FAD-bd"/>
</dbReference>
<dbReference type="PRINTS" id="PR00420">
    <property type="entry name" value="RNGMNOXGNASE"/>
</dbReference>
<dbReference type="Pfam" id="PF01494">
    <property type="entry name" value="FAD_binding_3"/>
    <property type="match status" value="1"/>
</dbReference>
<organism evidence="5 6">
    <name type="scientific">Legionella shakespearei DSM 23087</name>
    <dbReference type="NCBI Taxonomy" id="1122169"/>
    <lineage>
        <taxon>Bacteria</taxon>
        <taxon>Pseudomonadati</taxon>
        <taxon>Pseudomonadota</taxon>
        <taxon>Gammaproteobacteria</taxon>
        <taxon>Legionellales</taxon>
        <taxon>Legionellaceae</taxon>
        <taxon>Legionella</taxon>
    </lineage>
</organism>
<accession>A0A0W0Z0L6</accession>
<evidence type="ECO:0000313" key="5">
    <source>
        <dbReference type="EMBL" id="KTD62677.1"/>
    </source>
</evidence>
<dbReference type="Gene3D" id="3.40.30.120">
    <property type="match status" value="1"/>
</dbReference>
<dbReference type="PATRIC" id="fig|1122169.6.peg.1112"/>
<keyword evidence="2" id="KW-0285">Flavoprotein</keyword>
<dbReference type="Gene3D" id="3.50.50.60">
    <property type="entry name" value="FAD/NAD(P)-binding domain"/>
    <property type="match status" value="1"/>
</dbReference>
<evidence type="ECO:0000259" key="4">
    <source>
        <dbReference type="Pfam" id="PF01494"/>
    </source>
</evidence>
<dbReference type="EMBL" id="LNYW01000031">
    <property type="protein sequence ID" value="KTD62677.1"/>
    <property type="molecule type" value="Genomic_DNA"/>
</dbReference>
<sequence length="534" mass="60753">MKTVSQNIIDVLIVGAGPVGLFCANELTRHGLTCRIIDKKTHLSEQSKALGIHIRTLDVLEDCGLIDEFLKQGHQVDGVLFKSRGKTLVNATFADIEASRHYLIDLPQDKTEAILNKSLQDKGIHVEWETELTHLIQAPNEITATIKKPNNKIELFSANWLIACDGAHSTVRHQVDAEFKGAEYKQAWWLADLLIDWQVPDNRMAIYISDKGPLACFPMGNKRYRVVMTAPQKGTENPTLEDIRNEFKQRSSDPATLSDPIWLTPFSIHHRQIQQYRCDRVFFAGDAAHIHSPMGGQGLNTGLQDIYNLAWKLALVEKRNAKPELLNSYHAERFPVGHEILKKTDKMTRIMLLRQPVLVTLRNAFIGFMASFKRVRNFMAKDLAELSICYAKSPIVHQSGCVKHVKAGDYFPAFQLTEYATQKAQNSISIVQGTQHHLFIFVGLNDKKVPQLISLARSLAKKYSQSTKIHVVLNKKTEKRDGKINFWMDEEQQVHKRFGFRKPTVVLVRPDKYIGMIQKPINEKKLMGQLYLLS</sequence>
<proteinExistence type="predicted"/>
<dbReference type="GO" id="GO:0071949">
    <property type="term" value="F:FAD binding"/>
    <property type="evidence" value="ECO:0007669"/>
    <property type="project" value="InterPro"/>
</dbReference>
<comment type="cofactor">
    <cofactor evidence="1">
        <name>FAD</name>
        <dbReference type="ChEBI" id="CHEBI:57692"/>
    </cofactor>
</comment>
<dbReference type="Gene3D" id="3.30.70.2450">
    <property type="match status" value="1"/>
</dbReference>
<dbReference type="SUPFAM" id="SSF51905">
    <property type="entry name" value="FAD/NAD(P)-binding domain"/>
    <property type="match status" value="1"/>
</dbReference>
<dbReference type="eggNOG" id="COG0654">
    <property type="taxonomic scope" value="Bacteria"/>
</dbReference>
<gene>
    <name evidence="5" type="ORF">Lsha_0962</name>
</gene>
<keyword evidence="5" id="KW-0560">Oxidoreductase</keyword>
<evidence type="ECO:0000256" key="1">
    <source>
        <dbReference type="ARBA" id="ARBA00001974"/>
    </source>
</evidence>
<dbReference type="InterPro" id="IPR050641">
    <property type="entry name" value="RIFMO-like"/>
</dbReference>
<dbReference type="RefSeq" id="WP_018577848.1">
    <property type="nucleotide sequence ID" value="NZ_KB892414.1"/>
</dbReference>
<dbReference type="PANTHER" id="PTHR43004">
    <property type="entry name" value="TRK SYSTEM POTASSIUM UPTAKE PROTEIN"/>
    <property type="match status" value="1"/>
</dbReference>
<keyword evidence="3" id="KW-0274">FAD</keyword>
<evidence type="ECO:0000313" key="6">
    <source>
        <dbReference type="Proteomes" id="UP000054600"/>
    </source>
</evidence>
<comment type="caution">
    <text evidence="5">The sequence shown here is derived from an EMBL/GenBank/DDBJ whole genome shotgun (WGS) entry which is preliminary data.</text>
</comment>
<dbReference type="PANTHER" id="PTHR43004:SF19">
    <property type="entry name" value="BINDING MONOOXYGENASE, PUTATIVE (JCVI)-RELATED"/>
    <property type="match status" value="1"/>
</dbReference>
<dbReference type="STRING" id="1122169.Lsha_0962"/>
<feature type="domain" description="FAD-binding" evidence="4">
    <location>
        <begin position="10"/>
        <end position="343"/>
    </location>
</feature>
<dbReference type="EC" id="1.14.13.50" evidence="5"/>
<reference evidence="5 6" key="1">
    <citation type="submission" date="2015-11" db="EMBL/GenBank/DDBJ databases">
        <title>Genomic analysis of 38 Legionella species identifies large and diverse effector repertoires.</title>
        <authorList>
            <person name="Burstein D."/>
            <person name="Amaro F."/>
            <person name="Zusman T."/>
            <person name="Lifshitz Z."/>
            <person name="Cohen O."/>
            <person name="Gilbert J.A."/>
            <person name="Pupko T."/>
            <person name="Shuman H.A."/>
            <person name="Segal G."/>
        </authorList>
    </citation>
    <scope>NUCLEOTIDE SEQUENCE [LARGE SCALE GENOMIC DNA]</scope>
    <source>
        <strain evidence="5 6">ATCC 49655</strain>
    </source>
</reference>
<evidence type="ECO:0000256" key="2">
    <source>
        <dbReference type="ARBA" id="ARBA00022630"/>
    </source>
</evidence>
<dbReference type="Proteomes" id="UP000054600">
    <property type="component" value="Unassembled WGS sequence"/>
</dbReference>
<keyword evidence="6" id="KW-1185">Reference proteome</keyword>
<name>A0A0W0Z0L6_9GAMM</name>
<dbReference type="InterPro" id="IPR036188">
    <property type="entry name" value="FAD/NAD-bd_sf"/>
</dbReference>